<dbReference type="PROSITE" id="PS50076">
    <property type="entry name" value="DNAJ_2"/>
    <property type="match status" value="1"/>
</dbReference>
<dbReference type="PANTHER" id="PTHR44027">
    <property type="entry name" value="DNAJ HOMOLOG SUBFAMILY C MEMBER 5 HOMOLOG"/>
    <property type="match status" value="1"/>
</dbReference>
<evidence type="ECO:0000256" key="2">
    <source>
        <dbReference type="ARBA" id="ARBA00023136"/>
    </source>
</evidence>
<sequence length="383" mass="43600">MLDSILIQSLLGAIIIYGLFQLKSKDTSSYLSILYKCRILIGLMLSLTLLIISVQLIPHNYYDVIGVGRWASRNDITQAIRIAKKKYHPDKNLEDDKASSVNIFYEIQRIESVLNSESKRNIYNKYGDYRKDGIIDDHNIIMCFILSLSVQVFCCIIGFFLSIPYIFRKSRGLFIVYNVAIFCSELHIRLSEDPNPMKSIPFIGSLLPFEKILVLRSIFPTILILTFLYSAMYYKNYDDILLDMLRGNLITNKRIIDLTQSLLIQIQTHGFGSAKSSSNTKGNVTNNGVSSSTTPYIEVDSDLDNDDVNVARQMQESLKSLTSAMNEDQKQQLQKILNIAISAKNRETKKQQSWGIFGTIFSSNILWIIIAVIAMQYIKGLFS</sequence>
<evidence type="ECO:0000313" key="8">
    <source>
        <dbReference type="EMBL" id="OII71215.1"/>
    </source>
</evidence>
<dbReference type="OrthoDB" id="66964at2759"/>
<feature type="domain" description="J" evidence="7">
    <location>
        <begin position="60"/>
        <end position="127"/>
    </location>
</feature>
<feature type="transmembrane region" description="Helical" evidence="6">
    <location>
        <begin position="6"/>
        <end position="22"/>
    </location>
</feature>
<dbReference type="GO" id="GO:0005737">
    <property type="term" value="C:cytoplasm"/>
    <property type="evidence" value="ECO:0007669"/>
    <property type="project" value="UniProtKB-ARBA"/>
</dbReference>
<proteinExistence type="predicted"/>
<dbReference type="SMART" id="SM00271">
    <property type="entry name" value="DnaJ"/>
    <property type="match status" value="1"/>
</dbReference>
<keyword evidence="2 6" id="KW-0472">Membrane</keyword>
<gene>
    <name evidence="8" type="ORF">cand_026310</name>
</gene>
<comment type="subcellular location">
    <subcellularLocation>
        <location evidence="1">Membrane</location>
        <topology evidence="1">Lipid-anchor</topology>
    </subcellularLocation>
</comment>
<dbReference type="CDD" id="cd06257">
    <property type="entry name" value="DnaJ"/>
    <property type="match status" value="1"/>
</dbReference>
<keyword evidence="4" id="KW-0143">Chaperone</keyword>
<name>A0A1J4MB57_9CRYT</name>
<dbReference type="PRINTS" id="PR00625">
    <property type="entry name" value="JDOMAIN"/>
</dbReference>
<evidence type="ECO:0000256" key="4">
    <source>
        <dbReference type="ARBA" id="ARBA00023186"/>
    </source>
</evidence>
<dbReference type="EMBL" id="LRBS01000124">
    <property type="protein sequence ID" value="OII71215.1"/>
    <property type="molecule type" value="Genomic_DNA"/>
</dbReference>
<keyword evidence="9" id="KW-1185">Reference proteome</keyword>
<organism evidence="8 9">
    <name type="scientific">Cryptosporidium andersoni</name>
    <dbReference type="NCBI Taxonomy" id="117008"/>
    <lineage>
        <taxon>Eukaryota</taxon>
        <taxon>Sar</taxon>
        <taxon>Alveolata</taxon>
        <taxon>Apicomplexa</taxon>
        <taxon>Conoidasida</taxon>
        <taxon>Coccidia</taxon>
        <taxon>Eucoccidiorida</taxon>
        <taxon>Eimeriorina</taxon>
        <taxon>Cryptosporidiidae</taxon>
        <taxon>Cryptosporidium</taxon>
    </lineage>
</organism>
<evidence type="ECO:0000256" key="5">
    <source>
        <dbReference type="ARBA" id="ARBA00023288"/>
    </source>
</evidence>
<feature type="transmembrane region" description="Helical" evidence="6">
    <location>
        <begin position="354"/>
        <end position="378"/>
    </location>
</feature>
<dbReference type="GeneID" id="92366815"/>
<evidence type="ECO:0000256" key="6">
    <source>
        <dbReference type="SAM" id="Phobius"/>
    </source>
</evidence>
<keyword evidence="6" id="KW-0812">Transmembrane</keyword>
<protein>
    <recommendedName>
        <fullName evidence="7">J domain-containing protein</fullName>
    </recommendedName>
</protein>
<accession>A0A1J4MB57</accession>
<evidence type="ECO:0000313" key="9">
    <source>
        <dbReference type="Proteomes" id="UP000186804"/>
    </source>
</evidence>
<dbReference type="VEuPathDB" id="CryptoDB:cand_026310"/>
<dbReference type="SUPFAM" id="SSF46565">
    <property type="entry name" value="Chaperone J-domain"/>
    <property type="match status" value="1"/>
</dbReference>
<feature type="transmembrane region" description="Helical" evidence="6">
    <location>
        <begin position="212"/>
        <end position="234"/>
    </location>
</feature>
<dbReference type="Proteomes" id="UP000186804">
    <property type="component" value="Unassembled WGS sequence"/>
</dbReference>
<dbReference type="Pfam" id="PF00226">
    <property type="entry name" value="DnaJ"/>
    <property type="match status" value="1"/>
</dbReference>
<evidence type="ECO:0000259" key="7">
    <source>
        <dbReference type="PROSITE" id="PS50076"/>
    </source>
</evidence>
<evidence type="ECO:0000256" key="3">
    <source>
        <dbReference type="ARBA" id="ARBA00023139"/>
    </source>
</evidence>
<keyword evidence="5" id="KW-0449">Lipoprotein</keyword>
<feature type="transmembrane region" description="Helical" evidence="6">
    <location>
        <begin position="173"/>
        <end position="192"/>
    </location>
</feature>
<dbReference type="InterPro" id="IPR001623">
    <property type="entry name" value="DnaJ_domain"/>
</dbReference>
<dbReference type="Gene3D" id="1.10.287.110">
    <property type="entry name" value="DnaJ domain"/>
    <property type="match status" value="1"/>
</dbReference>
<dbReference type="RefSeq" id="XP_067066583.1">
    <property type="nucleotide sequence ID" value="XM_067212860.1"/>
</dbReference>
<keyword evidence="6" id="KW-1133">Transmembrane helix</keyword>
<feature type="transmembrane region" description="Helical" evidence="6">
    <location>
        <begin position="34"/>
        <end position="57"/>
    </location>
</feature>
<evidence type="ECO:0000256" key="1">
    <source>
        <dbReference type="ARBA" id="ARBA00004635"/>
    </source>
</evidence>
<comment type="caution">
    <text evidence="8">The sequence shown here is derived from an EMBL/GenBank/DDBJ whole genome shotgun (WGS) entry which is preliminary data.</text>
</comment>
<dbReference type="InterPro" id="IPR036869">
    <property type="entry name" value="J_dom_sf"/>
</dbReference>
<reference evidence="8 9" key="1">
    <citation type="submission" date="2016-10" db="EMBL/GenBank/DDBJ databases">
        <title>Reductive evolution of mitochondrial metabolism and differential evolution of invasion-related proteins in Cryptosporidium.</title>
        <authorList>
            <person name="Liu S."/>
            <person name="Roellig D.M."/>
            <person name="Guo Y."/>
            <person name="Li N."/>
            <person name="Frace M.A."/>
            <person name="Tang K."/>
            <person name="Zhang L."/>
            <person name="Feng Y."/>
            <person name="Xiao L."/>
        </authorList>
    </citation>
    <scope>NUCLEOTIDE SEQUENCE [LARGE SCALE GENOMIC DNA]</scope>
    <source>
        <strain evidence="8">30847</strain>
    </source>
</reference>
<dbReference type="GO" id="GO:0016020">
    <property type="term" value="C:membrane"/>
    <property type="evidence" value="ECO:0007669"/>
    <property type="project" value="UniProtKB-SubCell"/>
</dbReference>
<dbReference type="InterPro" id="IPR051434">
    <property type="entry name" value="DnaJ_C_subfamily_member5"/>
</dbReference>
<dbReference type="PANTHER" id="PTHR44027:SF7">
    <property type="entry name" value="DNAJ HOMOLOG SUBFAMILY C MEMBER 5 HOMOLOG"/>
    <property type="match status" value="1"/>
</dbReference>
<feature type="transmembrane region" description="Helical" evidence="6">
    <location>
        <begin position="139"/>
        <end position="161"/>
    </location>
</feature>
<dbReference type="AlphaFoldDB" id="A0A1J4MB57"/>
<keyword evidence="3" id="KW-0564">Palmitate</keyword>